<dbReference type="RefSeq" id="WP_307413013.1">
    <property type="nucleotide sequence ID" value="NZ_JAUSTW010000010.1"/>
</dbReference>
<dbReference type="SUPFAM" id="SSF52172">
    <property type="entry name" value="CheY-like"/>
    <property type="match status" value="1"/>
</dbReference>
<dbReference type="Pfam" id="PF04397">
    <property type="entry name" value="LytTR"/>
    <property type="match status" value="1"/>
</dbReference>
<evidence type="ECO:0000259" key="2">
    <source>
        <dbReference type="PROSITE" id="PS50110"/>
    </source>
</evidence>
<dbReference type="SMART" id="SM00448">
    <property type="entry name" value="REC"/>
    <property type="match status" value="1"/>
</dbReference>
<dbReference type="PANTHER" id="PTHR37299:SF1">
    <property type="entry name" value="STAGE 0 SPORULATION PROTEIN A HOMOLOG"/>
    <property type="match status" value="1"/>
</dbReference>
<dbReference type="PROSITE" id="PS50110">
    <property type="entry name" value="RESPONSE_REGULATORY"/>
    <property type="match status" value="1"/>
</dbReference>
<gene>
    <name evidence="4" type="ORF">J2S10_004786</name>
</gene>
<protein>
    <submittedName>
        <fullName evidence="4">Two-component system LytT family response regulator</fullName>
    </submittedName>
</protein>
<reference evidence="4 5" key="1">
    <citation type="submission" date="2023-07" db="EMBL/GenBank/DDBJ databases">
        <title>Genomic Encyclopedia of Type Strains, Phase IV (KMG-IV): sequencing the most valuable type-strain genomes for metagenomic binning, comparative biology and taxonomic classification.</title>
        <authorList>
            <person name="Goeker M."/>
        </authorList>
    </citation>
    <scope>NUCLEOTIDE SEQUENCE [LARGE SCALE GENOMIC DNA]</scope>
    <source>
        <strain evidence="4 5">DSM 27594</strain>
    </source>
</reference>
<feature type="modified residue" description="4-aspartylphosphate" evidence="1">
    <location>
        <position position="53"/>
    </location>
</feature>
<organism evidence="4 5">
    <name type="scientific">Neobacillus ginsengisoli</name>
    <dbReference type="NCBI Taxonomy" id="904295"/>
    <lineage>
        <taxon>Bacteria</taxon>
        <taxon>Bacillati</taxon>
        <taxon>Bacillota</taxon>
        <taxon>Bacilli</taxon>
        <taxon>Bacillales</taxon>
        <taxon>Bacillaceae</taxon>
        <taxon>Neobacillus</taxon>
    </lineage>
</organism>
<keyword evidence="5" id="KW-1185">Reference proteome</keyword>
<dbReference type="Gene3D" id="2.40.50.40">
    <property type="match status" value="1"/>
</dbReference>
<dbReference type="InterPro" id="IPR046947">
    <property type="entry name" value="LytR-like"/>
</dbReference>
<evidence type="ECO:0000313" key="4">
    <source>
        <dbReference type="EMBL" id="MDQ0201578.1"/>
    </source>
</evidence>
<dbReference type="PROSITE" id="PS50930">
    <property type="entry name" value="HTH_LYTTR"/>
    <property type="match status" value="1"/>
</dbReference>
<feature type="domain" description="HTH LytTR-type" evidence="3">
    <location>
        <begin position="154"/>
        <end position="259"/>
    </location>
</feature>
<dbReference type="InterPro" id="IPR007492">
    <property type="entry name" value="LytTR_DNA-bd_dom"/>
</dbReference>
<comment type="caution">
    <text evidence="4">The sequence shown here is derived from an EMBL/GenBank/DDBJ whole genome shotgun (WGS) entry which is preliminary data.</text>
</comment>
<dbReference type="Gene3D" id="2.20.25.10">
    <property type="match status" value="1"/>
</dbReference>
<accession>A0ABT9Y186</accession>
<evidence type="ECO:0000259" key="3">
    <source>
        <dbReference type="PROSITE" id="PS50930"/>
    </source>
</evidence>
<dbReference type="InterPro" id="IPR001789">
    <property type="entry name" value="Sig_transdc_resp-reg_receiver"/>
</dbReference>
<dbReference type="PANTHER" id="PTHR37299">
    <property type="entry name" value="TRANSCRIPTIONAL REGULATOR-RELATED"/>
    <property type="match status" value="1"/>
</dbReference>
<evidence type="ECO:0000256" key="1">
    <source>
        <dbReference type="PROSITE-ProRule" id="PRU00169"/>
    </source>
</evidence>
<dbReference type="CDD" id="cd17532">
    <property type="entry name" value="REC_LytTR_AlgR-like"/>
    <property type="match status" value="1"/>
</dbReference>
<feature type="domain" description="Response regulatory" evidence="2">
    <location>
        <begin position="2"/>
        <end position="116"/>
    </location>
</feature>
<dbReference type="Gene3D" id="3.40.50.2300">
    <property type="match status" value="1"/>
</dbReference>
<sequence length="259" mass="30190">MKAIIVEDEIPAREELEYLIETHSEIEVTDFFDDGLDVLKFLQEQETDAIFLDINIPSLDGMLLASNISKFAKKPYIIFTTAYKEHAAQAFELEAFDYILKPYDEKRIAAMLNKLESVYKRDHSKTNNQGMELSSNQKPLLHEGEMSSGAAGRINLRKNDKIFVTDVNDIYYASASEKITFVYTQKEEYTMPMSISDFHSRLPQDLFFRCHRSYSVNLTKVREIVPWFNQTYLLRLKDLTVEIPVSRSKVKVFRQIMRL</sequence>
<proteinExistence type="predicted"/>
<dbReference type="Proteomes" id="UP001224122">
    <property type="component" value="Unassembled WGS sequence"/>
</dbReference>
<name>A0ABT9Y186_9BACI</name>
<keyword evidence="1" id="KW-0597">Phosphoprotein</keyword>
<evidence type="ECO:0000313" key="5">
    <source>
        <dbReference type="Proteomes" id="UP001224122"/>
    </source>
</evidence>
<dbReference type="InterPro" id="IPR011006">
    <property type="entry name" value="CheY-like_superfamily"/>
</dbReference>
<dbReference type="EMBL" id="JAUSTW010000010">
    <property type="protein sequence ID" value="MDQ0201578.1"/>
    <property type="molecule type" value="Genomic_DNA"/>
</dbReference>
<dbReference type="Pfam" id="PF00072">
    <property type="entry name" value="Response_reg"/>
    <property type="match status" value="1"/>
</dbReference>
<dbReference type="SMART" id="SM00850">
    <property type="entry name" value="LytTR"/>
    <property type="match status" value="1"/>
</dbReference>